<proteinExistence type="predicted"/>
<dbReference type="PANTHER" id="PTHR37984">
    <property type="entry name" value="PROTEIN CBG26694"/>
    <property type="match status" value="1"/>
</dbReference>
<keyword evidence="4" id="KW-1185">Reference proteome</keyword>
<evidence type="ECO:0000259" key="2">
    <source>
        <dbReference type="PROSITE" id="PS50994"/>
    </source>
</evidence>
<protein>
    <recommendedName>
        <fullName evidence="2">Integrase catalytic domain-containing protein</fullName>
    </recommendedName>
</protein>
<reference evidence="3" key="1">
    <citation type="submission" date="2021-03" db="EMBL/GenBank/DDBJ databases">
        <title>Draft genome sequence of rust myrtle Austropuccinia psidii MF-1, a brazilian biotype.</title>
        <authorList>
            <person name="Quecine M.C."/>
            <person name="Pachon D.M.R."/>
            <person name="Bonatelli M.L."/>
            <person name="Correr F.H."/>
            <person name="Franceschini L.M."/>
            <person name="Leite T.F."/>
            <person name="Margarido G.R.A."/>
            <person name="Almeida C.A."/>
            <person name="Ferrarezi J.A."/>
            <person name="Labate C.A."/>
        </authorList>
    </citation>
    <scope>NUCLEOTIDE SEQUENCE</scope>
    <source>
        <strain evidence="3">MF-1</strain>
    </source>
</reference>
<dbReference type="Proteomes" id="UP000765509">
    <property type="component" value="Unassembled WGS sequence"/>
</dbReference>
<dbReference type="GO" id="GO:0015074">
    <property type="term" value="P:DNA integration"/>
    <property type="evidence" value="ECO:0007669"/>
    <property type="project" value="InterPro"/>
</dbReference>
<dbReference type="SUPFAM" id="SSF53098">
    <property type="entry name" value="Ribonuclease H-like"/>
    <property type="match status" value="1"/>
</dbReference>
<dbReference type="InterPro" id="IPR001584">
    <property type="entry name" value="Integrase_cat-core"/>
</dbReference>
<dbReference type="InterPro" id="IPR050951">
    <property type="entry name" value="Retrovirus_Pol_polyprotein"/>
</dbReference>
<evidence type="ECO:0000256" key="1">
    <source>
        <dbReference type="ARBA" id="ARBA00022884"/>
    </source>
</evidence>
<name>A0A9Q3EI99_9BASI</name>
<dbReference type="EMBL" id="AVOT02027406">
    <property type="protein sequence ID" value="MBW0519448.1"/>
    <property type="molecule type" value="Genomic_DNA"/>
</dbReference>
<keyword evidence="1" id="KW-0694">RNA-binding</keyword>
<organism evidence="3 4">
    <name type="scientific">Austropuccinia psidii MF-1</name>
    <dbReference type="NCBI Taxonomy" id="1389203"/>
    <lineage>
        <taxon>Eukaryota</taxon>
        <taxon>Fungi</taxon>
        <taxon>Dikarya</taxon>
        <taxon>Basidiomycota</taxon>
        <taxon>Pucciniomycotina</taxon>
        <taxon>Pucciniomycetes</taxon>
        <taxon>Pucciniales</taxon>
        <taxon>Sphaerophragmiaceae</taxon>
        <taxon>Austropuccinia</taxon>
    </lineage>
</organism>
<dbReference type="PANTHER" id="PTHR37984:SF15">
    <property type="entry name" value="INTEGRASE CATALYTIC DOMAIN-CONTAINING PROTEIN"/>
    <property type="match status" value="1"/>
</dbReference>
<sequence length="132" mass="15093">MCHTDLFENIISDRNPKLTSFLCTSLQKLLGTKLSFSTAYHPRTDILAERLIKILAEIIRIFCTYGLELEYSDSFTHDCFKLIPALELTYNTSINASTGNTPAMLEERWNPKIPVDTLKKDLVDIHPTPSRF</sequence>
<dbReference type="PROSITE" id="PS50994">
    <property type="entry name" value="INTEGRASE"/>
    <property type="match status" value="1"/>
</dbReference>
<accession>A0A9Q3EI99</accession>
<dbReference type="InterPro" id="IPR012337">
    <property type="entry name" value="RNaseH-like_sf"/>
</dbReference>
<dbReference type="InterPro" id="IPR036397">
    <property type="entry name" value="RNaseH_sf"/>
</dbReference>
<evidence type="ECO:0000313" key="3">
    <source>
        <dbReference type="EMBL" id="MBW0519448.1"/>
    </source>
</evidence>
<dbReference type="Gene3D" id="3.30.420.10">
    <property type="entry name" value="Ribonuclease H-like superfamily/Ribonuclease H"/>
    <property type="match status" value="1"/>
</dbReference>
<dbReference type="AlphaFoldDB" id="A0A9Q3EI99"/>
<dbReference type="OrthoDB" id="2273864at2759"/>
<dbReference type="GO" id="GO:0003723">
    <property type="term" value="F:RNA binding"/>
    <property type="evidence" value="ECO:0007669"/>
    <property type="project" value="UniProtKB-KW"/>
</dbReference>
<dbReference type="GO" id="GO:0005634">
    <property type="term" value="C:nucleus"/>
    <property type="evidence" value="ECO:0007669"/>
    <property type="project" value="UniProtKB-ARBA"/>
</dbReference>
<gene>
    <name evidence="3" type="ORF">O181_059163</name>
</gene>
<comment type="caution">
    <text evidence="3">The sequence shown here is derived from an EMBL/GenBank/DDBJ whole genome shotgun (WGS) entry which is preliminary data.</text>
</comment>
<evidence type="ECO:0000313" key="4">
    <source>
        <dbReference type="Proteomes" id="UP000765509"/>
    </source>
</evidence>
<feature type="domain" description="Integrase catalytic" evidence="2">
    <location>
        <begin position="1"/>
        <end position="110"/>
    </location>
</feature>